<keyword evidence="4 8" id="KW-1003">Cell membrane</keyword>
<proteinExistence type="inferred from homology"/>
<sequence>MDNNLAVKRRRVGADQATRTRLIIQIGMLAAVATVLMLFEFPLPFAPSFYELDFSEVPVLIGSFAMGPLAGGCIELIKILLNLVVNGTDTMFVGELANLLMGCAMVIPAGFIYRRHKTRKTALAGMAAGTLCMAAAAVFVNAYMLLPAYGAAFHLETSAFVAMGQAIIPAVDSLLKFCLLIVTPFNLVKGIAVSVITLLLYKHISRLLKGRG</sequence>
<evidence type="ECO:0000313" key="10">
    <source>
        <dbReference type="EMBL" id="HIV25365.1"/>
    </source>
</evidence>
<feature type="transmembrane region" description="Helical" evidence="9">
    <location>
        <begin position="93"/>
        <end position="113"/>
    </location>
</feature>
<dbReference type="GO" id="GO:0005886">
    <property type="term" value="C:plasma membrane"/>
    <property type="evidence" value="ECO:0007669"/>
    <property type="project" value="UniProtKB-SubCell"/>
</dbReference>
<dbReference type="PANTHER" id="PTHR38438:SF1">
    <property type="entry name" value="RIBOFLAVIN TRANSPORTER RIBU"/>
    <property type="match status" value="1"/>
</dbReference>
<reference evidence="10" key="1">
    <citation type="submission" date="2020-10" db="EMBL/GenBank/DDBJ databases">
        <authorList>
            <person name="Gilroy R."/>
        </authorList>
    </citation>
    <scope>NUCLEOTIDE SEQUENCE</scope>
    <source>
        <strain evidence="10">CHK188-20938</strain>
    </source>
</reference>
<evidence type="ECO:0000256" key="5">
    <source>
        <dbReference type="ARBA" id="ARBA00022692"/>
    </source>
</evidence>
<feature type="transmembrane region" description="Helical" evidence="9">
    <location>
        <begin position="21"/>
        <end position="39"/>
    </location>
</feature>
<dbReference type="PIRSF" id="PIRSF037778">
    <property type="entry name" value="UCP037778_transp_RibU"/>
    <property type="match status" value="1"/>
</dbReference>
<dbReference type="Pfam" id="PF12822">
    <property type="entry name" value="ECF_trnsprt"/>
    <property type="match status" value="1"/>
</dbReference>
<evidence type="ECO:0000256" key="8">
    <source>
        <dbReference type="PIRNR" id="PIRNR037778"/>
    </source>
</evidence>
<dbReference type="AlphaFoldDB" id="A0A9D1P2L4"/>
<evidence type="ECO:0000256" key="3">
    <source>
        <dbReference type="ARBA" id="ARBA00022448"/>
    </source>
</evidence>
<dbReference type="EMBL" id="DVOO01000016">
    <property type="protein sequence ID" value="HIV25365.1"/>
    <property type="molecule type" value="Genomic_DNA"/>
</dbReference>
<feature type="transmembrane region" description="Helical" evidence="9">
    <location>
        <begin position="125"/>
        <end position="146"/>
    </location>
</feature>
<gene>
    <name evidence="10" type="ORF">IAB71_06200</name>
</gene>
<dbReference type="GO" id="GO:0032217">
    <property type="term" value="F:riboflavin transmembrane transporter activity"/>
    <property type="evidence" value="ECO:0007669"/>
    <property type="project" value="UniProtKB-UniRule"/>
</dbReference>
<dbReference type="InterPro" id="IPR024529">
    <property type="entry name" value="ECF_trnsprt_substrate-spec"/>
</dbReference>
<dbReference type="Proteomes" id="UP000824169">
    <property type="component" value="Unassembled WGS sequence"/>
</dbReference>
<reference evidence="10" key="2">
    <citation type="journal article" date="2021" name="PeerJ">
        <title>Extensive microbial diversity within the chicken gut microbiome revealed by metagenomics and culture.</title>
        <authorList>
            <person name="Gilroy R."/>
            <person name="Ravi A."/>
            <person name="Getino M."/>
            <person name="Pursley I."/>
            <person name="Horton D.L."/>
            <person name="Alikhan N.F."/>
            <person name="Baker D."/>
            <person name="Gharbi K."/>
            <person name="Hall N."/>
            <person name="Watson M."/>
            <person name="Adriaenssens E.M."/>
            <person name="Foster-Nyarko E."/>
            <person name="Jarju S."/>
            <person name="Secka A."/>
            <person name="Antonio M."/>
            <person name="Oren A."/>
            <person name="Chaudhuri R.R."/>
            <person name="La Ragione R."/>
            <person name="Hildebrand F."/>
            <person name="Pallen M.J."/>
        </authorList>
    </citation>
    <scope>NUCLEOTIDE SEQUENCE</scope>
    <source>
        <strain evidence="10">CHK188-20938</strain>
    </source>
</reference>
<comment type="subcellular location">
    <subcellularLocation>
        <location evidence="1">Cell membrane</location>
        <topology evidence="1">Multi-pass membrane protein</topology>
    </subcellularLocation>
</comment>
<evidence type="ECO:0000256" key="1">
    <source>
        <dbReference type="ARBA" id="ARBA00004651"/>
    </source>
</evidence>
<dbReference type="InterPro" id="IPR025720">
    <property type="entry name" value="RibU"/>
</dbReference>
<accession>A0A9D1P2L4</accession>
<name>A0A9D1P2L4_9FIRM</name>
<keyword evidence="6 9" id="KW-1133">Transmembrane helix</keyword>
<evidence type="ECO:0000256" key="6">
    <source>
        <dbReference type="ARBA" id="ARBA00022989"/>
    </source>
</evidence>
<comment type="similarity">
    <text evidence="2 8">Belongs to the prokaryotic riboflavin transporter (P-RFT) (TC 2.A.87) family.</text>
</comment>
<comment type="function">
    <text evidence="8">Probably a riboflavin-binding protein that interacts with the energy-coupling factor (ECF) ABC-transporter complex.</text>
</comment>
<evidence type="ECO:0000256" key="2">
    <source>
        <dbReference type="ARBA" id="ARBA00005540"/>
    </source>
</evidence>
<dbReference type="Gene3D" id="1.10.1760.20">
    <property type="match status" value="1"/>
</dbReference>
<evidence type="ECO:0000256" key="4">
    <source>
        <dbReference type="ARBA" id="ARBA00022475"/>
    </source>
</evidence>
<protein>
    <recommendedName>
        <fullName evidence="8">Riboflavin transporter</fullName>
    </recommendedName>
</protein>
<keyword evidence="3 8" id="KW-0813">Transport</keyword>
<evidence type="ECO:0000256" key="9">
    <source>
        <dbReference type="SAM" id="Phobius"/>
    </source>
</evidence>
<feature type="transmembrane region" description="Helical" evidence="9">
    <location>
        <begin position="177"/>
        <end position="201"/>
    </location>
</feature>
<organism evidence="10 11">
    <name type="scientific">Candidatus Scatomonas pullistercoris</name>
    <dbReference type="NCBI Taxonomy" id="2840920"/>
    <lineage>
        <taxon>Bacteria</taxon>
        <taxon>Bacillati</taxon>
        <taxon>Bacillota</taxon>
        <taxon>Clostridia</taxon>
        <taxon>Lachnospirales</taxon>
        <taxon>Lachnospiraceae</taxon>
        <taxon>Lachnospiraceae incertae sedis</taxon>
        <taxon>Candidatus Scatomonas</taxon>
    </lineage>
</organism>
<keyword evidence="7 8" id="KW-0472">Membrane</keyword>
<evidence type="ECO:0000313" key="11">
    <source>
        <dbReference type="Proteomes" id="UP000824169"/>
    </source>
</evidence>
<dbReference type="PANTHER" id="PTHR38438">
    <property type="entry name" value="RIBOFLAVIN TRANSPORTER RIBU"/>
    <property type="match status" value="1"/>
</dbReference>
<evidence type="ECO:0000256" key="7">
    <source>
        <dbReference type="ARBA" id="ARBA00023136"/>
    </source>
</evidence>
<comment type="caution">
    <text evidence="10">The sequence shown here is derived from an EMBL/GenBank/DDBJ whole genome shotgun (WGS) entry which is preliminary data.</text>
</comment>
<keyword evidence="5 9" id="KW-0812">Transmembrane</keyword>